<organism evidence="2 3">
    <name type="scientific">Parasphingopyxis lamellibrachiae</name>
    <dbReference type="NCBI Taxonomy" id="680125"/>
    <lineage>
        <taxon>Bacteria</taxon>
        <taxon>Pseudomonadati</taxon>
        <taxon>Pseudomonadota</taxon>
        <taxon>Alphaproteobacteria</taxon>
        <taxon>Sphingomonadales</taxon>
        <taxon>Sphingomonadaceae</taxon>
        <taxon>Parasphingopyxis</taxon>
    </lineage>
</organism>
<comment type="caution">
    <text evidence="2">The sequence shown here is derived from an EMBL/GenBank/DDBJ whole genome shotgun (WGS) entry which is preliminary data.</text>
</comment>
<reference evidence="2 3" key="1">
    <citation type="submission" date="2018-07" db="EMBL/GenBank/DDBJ databases">
        <title>Genomic Encyclopedia of Type Strains, Phase IV (KMG-IV): sequencing the most valuable type-strain genomes for metagenomic binning, comparative biology and taxonomic classification.</title>
        <authorList>
            <person name="Goeker M."/>
        </authorList>
    </citation>
    <scope>NUCLEOTIDE SEQUENCE [LARGE SCALE GENOMIC DNA]</scope>
    <source>
        <strain evidence="2 3">DSM 26725</strain>
    </source>
</reference>
<name>A0A3D9FIC3_9SPHN</name>
<evidence type="ECO:0000313" key="3">
    <source>
        <dbReference type="Proteomes" id="UP000256310"/>
    </source>
</evidence>
<protein>
    <submittedName>
        <fullName evidence="2">Uncharacterized protein</fullName>
    </submittedName>
</protein>
<dbReference type="AlphaFoldDB" id="A0A3D9FIC3"/>
<proteinExistence type="predicted"/>
<evidence type="ECO:0000256" key="1">
    <source>
        <dbReference type="SAM" id="MobiDB-lite"/>
    </source>
</evidence>
<accession>A0A3D9FIC3</accession>
<gene>
    <name evidence="2" type="ORF">DFR46_1868</name>
</gene>
<dbReference type="EMBL" id="QRDP01000004">
    <property type="protein sequence ID" value="RED16836.1"/>
    <property type="molecule type" value="Genomic_DNA"/>
</dbReference>
<keyword evidence="3" id="KW-1185">Reference proteome</keyword>
<sequence>MFHDTSSVKKERALGPPSKKPLRRLLFGPRVLKAVFWLVAIGYRLYRLGAKLLEILG</sequence>
<feature type="region of interest" description="Disordered" evidence="1">
    <location>
        <begin position="1"/>
        <end position="22"/>
    </location>
</feature>
<dbReference type="Proteomes" id="UP000256310">
    <property type="component" value="Unassembled WGS sequence"/>
</dbReference>
<feature type="compositionally biased region" description="Basic and acidic residues" evidence="1">
    <location>
        <begin position="1"/>
        <end position="13"/>
    </location>
</feature>
<evidence type="ECO:0000313" key="2">
    <source>
        <dbReference type="EMBL" id="RED16836.1"/>
    </source>
</evidence>